<evidence type="ECO:0000313" key="3">
    <source>
        <dbReference type="Proteomes" id="UP000642284"/>
    </source>
</evidence>
<dbReference type="Proteomes" id="UP000642284">
    <property type="component" value="Unassembled WGS sequence"/>
</dbReference>
<gene>
    <name evidence="2" type="ORF">H9Y04_21710</name>
</gene>
<evidence type="ECO:0000256" key="1">
    <source>
        <dbReference type="SAM" id="Phobius"/>
    </source>
</evidence>
<feature type="transmembrane region" description="Helical" evidence="1">
    <location>
        <begin position="32"/>
        <end position="54"/>
    </location>
</feature>
<dbReference type="RefSeq" id="WP_187815609.1">
    <property type="nucleotide sequence ID" value="NZ_JACTVJ010000010.1"/>
</dbReference>
<evidence type="ECO:0000313" key="2">
    <source>
        <dbReference type="EMBL" id="MBC9715171.1"/>
    </source>
</evidence>
<feature type="transmembrane region" description="Helical" evidence="1">
    <location>
        <begin position="230"/>
        <end position="249"/>
    </location>
</feature>
<feature type="transmembrane region" description="Helical" evidence="1">
    <location>
        <begin position="146"/>
        <end position="167"/>
    </location>
</feature>
<dbReference type="PANTHER" id="PTHR37305">
    <property type="entry name" value="INTEGRAL MEMBRANE PROTEIN-RELATED"/>
    <property type="match status" value="1"/>
</dbReference>
<accession>A0ABR7SI26</accession>
<dbReference type="PANTHER" id="PTHR37305:SF1">
    <property type="entry name" value="MEMBRANE PROTEIN"/>
    <property type="match status" value="1"/>
</dbReference>
<protein>
    <submittedName>
        <fullName evidence="2">ABC transporter permease subunit</fullName>
    </submittedName>
</protein>
<dbReference type="EMBL" id="JACTVJ010000010">
    <property type="protein sequence ID" value="MBC9715171.1"/>
    <property type="molecule type" value="Genomic_DNA"/>
</dbReference>
<feature type="transmembrane region" description="Helical" evidence="1">
    <location>
        <begin position="174"/>
        <end position="191"/>
    </location>
</feature>
<feature type="transmembrane region" description="Helical" evidence="1">
    <location>
        <begin position="60"/>
        <end position="85"/>
    </location>
</feature>
<dbReference type="Pfam" id="PF12679">
    <property type="entry name" value="ABC2_membrane_2"/>
    <property type="match status" value="1"/>
</dbReference>
<keyword evidence="3" id="KW-1185">Reference proteome</keyword>
<name>A0ABR7SI26_9ACTN</name>
<sequence length="257" mass="25962">MSTLSTTSATPAFGAALAFEWTKFASLRSTRWTTAAVGLLTVLGAVFVGLSGSLQPDDTVLGGSLTLSVVSLMVAGVVGALTVCGEYSSGTIGSTLAAVPSRGRVLAAKAVLLAGMLFVIGLAACLLAYALGDAILESGKYAQGELFPSLFGIAALFAVVGVLGLAIGTLVRHAAGAVVTVVALMLLPSLFGPLFGDLQRWIAGATPTAALEKLTQTSDASHEAVGSLGAWPSLGLVAAYSVVLLVLAVTRLRRRDV</sequence>
<keyword evidence="1" id="KW-0812">Transmembrane</keyword>
<comment type="caution">
    <text evidence="2">The sequence shown here is derived from an EMBL/GenBank/DDBJ whole genome shotgun (WGS) entry which is preliminary data.</text>
</comment>
<proteinExistence type="predicted"/>
<organism evidence="2 3">
    <name type="scientific">Streptomyces polyasparticus</name>
    <dbReference type="NCBI Taxonomy" id="2767826"/>
    <lineage>
        <taxon>Bacteria</taxon>
        <taxon>Bacillati</taxon>
        <taxon>Actinomycetota</taxon>
        <taxon>Actinomycetes</taxon>
        <taxon>Kitasatosporales</taxon>
        <taxon>Streptomycetaceae</taxon>
        <taxon>Streptomyces</taxon>
    </lineage>
</organism>
<keyword evidence="1" id="KW-0472">Membrane</keyword>
<reference evidence="2 3" key="1">
    <citation type="submission" date="2020-08" db="EMBL/GenBank/DDBJ databases">
        <title>Genemic of Streptomyces polyaspartic.</title>
        <authorList>
            <person name="Liu W."/>
        </authorList>
    </citation>
    <scope>NUCLEOTIDE SEQUENCE [LARGE SCALE GENOMIC DNA]</scope>
    <source>
        <strain evidence="2 3">TRM66268-LWL</strain>
    </source>
</reference>
<keyword evidence="1" id="KW-1133">Transmembrane helix</keyword>
<feature type="transmembrane region" description="Helical" evidence="1">
    <location>
        <begin position="106"/>
        <end position="131"/>
    </location>
</feature>